<evidence type="ECO:0000256" key="4">
    <source>
        <dbReference type="ARBA" id="ARBA00023242"/>
    </source>
</evidence>
<dbReference type="InParanoid" id="Q5AST7"/>
<dbReference type="eggNOG" id="KOG1414">
    <property type="taxonomic scope" value="Eukaryota"/>
</dbReference>
<feature type="compositionally biased region" description="Basic and acidic residues" evidence="5">
    <location>
        <begin position="269"/>
        <end position="278"/>
    </location>
</feature>
<feature type="compositionally biased region" description="Basic and acidic residues" evidence="5">
    <location>
        <begin position="161"/>
        <end position="173"/>
    </location>
</feature>
<feature type="compositionally biased region" description="Low complexity" evidence="5">
    <location>
        <begin position="118"/>
        <end position="129"/>
    </location>
</feature>
<dbReference type="SMART" id="SM00338">
    <property type="entry name" value="BRLZ"/>
    <property type="match status" value="1"/>
</dbReference>
<evidence type="ECO:0000256" key="5">
    <source>
        <dbReference type="SAM" id="MobiDB-lite"/>
    </source>
</evidence>
<feature type="region of interest" description="Disordered" evidence="5">
    <location>
        <begin position="246"/>
        <end position="282"/>
    </location>
</feature>
<dbReference type="OMA" id="HEDSPEQ"/>
<evidence type="ECO:0000256" key="3">
    <source>
        <dbReference type="ARBA" id="ARBA00023163"/>
    </source>
</evidence>
<dbReference type="Proteomes" id="UP000000560">
    <property type="component" value="Chromosome III"/>
</dbReference>
<keyword evidence="3" id="KW-0804">Transcription</keyword>
<sequence>MTSQTTFYQPDPSLDSAIAPESLFLGQEFSPEFLPLSLLEKDGHHHELPLEHMQFSPHQPAMVSVRAMQGESTNANEDMMRPRYRTRALRPAPRDTRKDSTDDFNQPGFLNSYGPMPSFSSFSSTSTTFNPAEQDPEFRFSPHSDISSNKSSSPLRWQTGDAEKRAKHLERNRAAASKSRQKKKRETDQLRTRFQEVSRRKSTLEIEIKELHSQLLSLKDQILMHSRCDDEAIHLYLGRMVKQATKHDSISSASSGTSASSREQDDEGDRSFGQRHGSECISPRQTVTSLHTQGPPHHHNLNHSRTSLNPAGMDLSNAHQGPMRMGDGSGLPCGVEKPIMNQMFSQHDPNNFDLQISIS</sequence>
<feature type="compositionally biased region" description="Low complexity" evidence="5">
    <location>
        <begin position="250"/>
        <end position="261"/>
    </location>
</feature>
<name>Q5AST7_EMENI</name>
<feature type="domain" description="BZIP" evidence="6">
    <location>
        <begin position="162"/>
        <end position="225"/>
    </location>
</feature>
<dbReference type="GO" id="GO:0005634">
    <property type="term" value="C:nucleus"/>
    <property type="evidence" value="ECO:0007669"/>
    <property type="project" value="UniProtKB-SubCell"/>
</dbReference>
<dbReference type="STRING" id="227321.Q5AST7"/>
<accession>Q5AST7</accession>
<dbReference type="GO" id="GO:0006357">
    <property type="term" value="P:regulation of transcription by RNA polymerase II"/>
    <property type="evidence" value="ECO:0000318"/>
    <property type="project" value="GO_Central"/>
</dbReference>
<evidence type="ECO:0000259" key="6">
    <source>
        <dbReference type="PROSITE" id="PS50217"/>
    </source>
</evidence>
<dbReference type="PANTHER" id="PTHR19304">
    <property type="entry name" value="CYCLIC-AMP RESPONSE ELEMENT BINDING PROTEIN"/>
    <property type="match status" value="1"/>
</dbReference>
<dbReference type="PROSITE" id="PS00036">
    <property type="entry name" value="BZIP_BASIC"/>
    <property type="match status" value="1"/>
</dbReference>
<dbReference type="OrthoDB" id="295274at2759"/>
<dbReference type="CDD" id="cd14687">
    <property type="entry name" value="bZIP_ATF2"/>
    <property type="match status" value="1"/>
</dbReference>
<dbReference type="SUPFAM" id="SSF57959">
    <property type="entry name" value="Leucine zipper domain"/>
    <property type="match status" value="1"/>
</dbReference>
<dbReference type="KEGG" id="ani:ANIA_08643"/>
<evidence type="ECO:0000256" key="1">
    <source>
        <dbReference type="ARBA" id="ARBA00004123"/>
    </source>
</evidence>
<feature type="compositionally biased region" description="Polar residues" evidence="5">
    <location>
        <begin position="144"/>
        <end position="156"/>
    </location>
</feature>
<dbReference type="RefSeq" id="XP_681912.1">
    <property type="nucleotide sequence ID" value="XM_676820.2"/>
</dbReference>
<dbReference type="HOGENOM" id="CLU_771671_0_0_1"/>
<dbReference type="Pfam" id="PF00170">
    <property type="entry name" value="bZIP_1"/>
    <property type="match status" value="1"/>
</dbReference>
<dbReference type="AlphaFoldDB" id="Q5AST7"/>
<keyword evidence="8" id="KW-1185">Reference proteome</keyword>
<reference evidence="8" key="1">
    <citation type="journal article" date="2005" name="Nature">
        <title>Sequencing of Aspergillus nidulans and comparative analysis with A. fumigatus and A. oryzae.</title>
        <authorList>
            <person name="Galagan J.E."/>
            <person name="Calvo S.E."/>
            <person name="Cuomo C."/>
            <person name="Ma L.J."/>
            <person name="Wortman J.R."/>
            <person name="Batzoglou S."/>
            <person name="Lee S.I."/>
            <person name="Basturkmen M."/>
            <person name="Spevak C.C."/>
            <person name="Clutterbuck J."/>
            <person name="Kapitonov V."/>
            <person name="Jurka J."/>
            <person name="Scazzocchio C."/>
            <person name="Farman M."/>
            <person name="Butler J."/>
            <person name="Purcell S."/>
            <person name="Harris S."/>
            <person name="Braus G.H."/>
            <person name="Draht O."/>
            <person name="Busch S."/>
            <person name="D'Enfert C."/>
            <person name="Bouchier C."/>
            <person name="Goldman G.H."/>
            <person name="Bell-Pedersen D."/>
            <person name="Griffiths-Jones S."/>
            <person name="Doonan J.H."/>
            <person name="Yu J."/>
            <person name="Vienken K."/>
            <person name="Pain A."/>
            <person name="Freitag M."/>
            <person name="Selker E.U."/>
            <person name="Archer D.B."/>
            <person name="Penalva M.A."/>
            <person name="Oakley B.R."/>
            <person name="Momany M."/>
            <person name="Tanaka T."/>
            <person name="Kumagai T."/>
            <person name="Asai K."/>
            <person name="Machida M."/>
            <person name="Nierman W.C."/>
            <person name="Denning D.W."/>
            <person name="Caddick M."/>
            <person name="Hynes M."/>
            <person name="Paoletti M."/>
            <person name="Fischer R."/>
            <person name="Miller B."/>
            <person name="Dyer P."/>
            <person name="Sachs M.S."/>
            <person name="Osmani S.A."/>
            <person name="Birren B.W."/>
        </authorList>
    </citation>
    <scope>NUCLEOTIDE SEQUENCE [LARGE SCALE GENOMIC DNA]</scope>
    <source>
        <strain evidence="8">FGSC A4 / ATCC 38163 / CBS 112.46 / NRRL 194 / M139</strain>
    </source>
</reference>
<dbReference type="GO" id="GO:0000978">
    <property type="term" value="F:RNA polymerase II cis-regulatory region sequence-specific DNA binding"/>
    <property type="evidence" value="ECO:0000318"/>
    <property type="project" value="GO_Central"/>
</dbReference>
<comment type="subcellular location">
    <subcellularLocation>
        <location evidence="1">Nucleus</location>
    </subcellularLocation>
</comment>
<feature type="region of interest" description="Disordered" evidence="5">
    <location>
        <begin position="86"/>
        <end position="198"/>
    </location>
</feature>
<keyword evidence="4" id="KW-0539">Nucleus</keyword>
<evidence type="ECO:0000256" key="2">
    <source>
        <dbReference type="ARBA" id="ARBA00023015"/>
    </source>
</evidence>
<dbReference type="GeneID" id="2868572"/>
<evidence type="ECO:0000313" key="7">
    <source>
        <dbReference type="EMBL" id="CBF78271.1"/>
    </source>
</evidence>
<keyword evidence="2" id="KW-0805">Transcription regulation</keyword>
<reference evidence="8" key="2">
    <citation type="journal article" date="2009" name="Fungal Genet. Biol.">
        <title>The 2008 update of the Aspergillus nidulans genome annotation: a community effort.</title>
        <authorList>
            <person name="Wortman J.R."/>
            <person name="Gilsenan J.M."/>
            <person name="Joardar V."/>
            <person name="Deegan J."/>
            <person name="Clutterbuck J."/>
            <person name="Andersen M.R."/>
            <person name="Archer D."/>
            <person name="Bencina M."/>
            <person name="Braus G."/>
            <person name="Coutinho P."/>
            <person name="von Dohren H."/>
            <person name="Doonan J."/>
            <person name="Driessen A.J."/>
            <person name="Durek P."/>
            <person name="Espeso E."/>
            <person name="Fekete E."/>
            <person name="Flipphi M."/>
            <person name="Estrada C.G."/>
            <person name="Geysens S."/>
            <person name="Goldman G."/>
            <person name="de Groot P.W."/>
            <person name="Hansen K."/>
            <person name="Harris S.D."/>
            <person name="Heinekamp T."/>
            <person name="Helmstaedt K."/>
            <person name="Henrissat B."/>
            <person name="Hofmann G."/>
            <person name="Homan T."/>
            <person name="Horio T."/>
            <person name="Horiuchi H."/>
            <person name="James S."/>
            <person name="Jones M."/>
            <person name="Karaffa L."/>
            <person name="Karanyi Z."/>
            <person name="Kato M."/>
            <person name="Keller N."/>
            <person name="Kelly D.E."/>
            <person name="Kiel J.A."/>
            <person name="Kim J.M."/>
            <person name="van der Klei I.J."/>
            <person name="Klis F.M."/>
            <person name="Kovalchuk A."/>
            <person name="Krasevec N."/>
            <person name="Kubicek C.P."/>
            <person name="Liu B."/>
            <person name="Maccabe A."/>
            <person name="Meyer V."/>
            <person name="Mirabito P."/>
            <person name="Miskei M."/>
            <person name="Mos M."/>
            <person name="Mullins J."/>
            <person name="Nelson D.R."/>
            <person name="Nielsen J."/>
            <person name="Oakley B.R."/>
            <person name="Osmani S.A."/>
            <person name="Pakula T."/>
            <person name="Paszewski A."/>
            <person name="Paulsen I."/>
            <person name="Pilsyk S."/>
            <person name="Pocsi I."/>
            <person name="Punt P.J."/>
            <person name="Ram A.F."/>
            <person name="Ren Q."/>
            <person name="Robellet X."/>
            <person name="Robson G."/>
            <person name="Seiboth B."/>
            <person name="van Solingen P."/>
            <person name="Specht T."/>
            <person name="Sun J."/>
            <person name="Taheri-Talesh N."/>
            <person name="Takeshita N."/>
            <person name="Ussery D."/>
            <person name="vanKuyk P.A."/>
            <person name="Visser H."/>
            <person name="van de Vondervoort P.J."/>
            <person name="de Vries R.P."/>
            <person name="Walton J."/>
            <person name="Xiang X."/>
            <person name="Xiong Y."/>
            <person name="Zeng A.P."/>
            <person name="Brandt B.W."/>
            <person name="Cornell M.J."/>
            <person name="van den Hondel C.A."/>
            <person name="Visser J."/>
            <person name="Oliver S.G."/>
            <person name="Turner G."/>
        </authorList>
    </citation>
    <scope>GENOME REANNOTATION</scope>
    <source>
        <strain evidence="8">FGSC A4 / ATCC 38163 / CBS 112.46 / NRRL 194 / M139</strain>
    </source>
</reference>
<feature type="compositionally biased region" description="Basic and acidic residues" evidence="5">
    <location>
        <begin position="92"/>
        <end position="101"/>
    </location>
</feature>
<gene>
    <name evidence="7" type="ORF">ANIA_08643</name>
</gene>
<organism evidence="7 8">
    <name type="scientific">Emericella nidulans (strain FGSC A4 / ATCC 38163 / CBS 112.46 / NRRL 194 / M139)</name>
    <name type="common">Aspergillus nidulans</name>
    <dbReference type="NCBI Taxonomy" id="227321"/>
    <lineage>
        <taxon>Eukaryota</taxon>
        <taxon>Fungi</taxon>
        <taxon>Dikarya</taxon>
        <taxon>Ascomycota</taxon>
        <taxon>Pezizomycotina</taxon>
        <taxon>Eurotiomycetes</taxon>
        <taxon>Eurotiomycetidae</taxon>
        <taxon>Eurotiales</taxon>
        <taxon>Aspergillaceae</taxon>
        <taxon>Aspergillus</taxon>
        <taxon>Aspergillus subgen. Nidulantes</taxon>
    </lineage>
</organism>
<feature type="compositionally biased region" description="Basic and acidic residues" evidence="5">
    <location>
        <begin position="185"/>
        <end position="198"/>
    </location>
</feature>
<dbReference type="InterPro" id="IPR046347">
    <property type="entry name" value="bZIP_sf"/>
</dbReference>
<accession>C8VAC6</accession>
<dbReference type="VEuPathDB" id="FungiDB:AN8643"/>
<protein>
    <submittedName>
        <fullName evidence="7">BZIP transcription factor (Atf21), putative (AFU_orthologue AFUA_5G12960)</fullName>
    </submittedName>
</protein>
<evidence type="ECO:0000313" key="8">
    <source>
        <dbReference type="Proteomes" id="UP000000560"/>
    </source>
</evidence>
<dbReference type="GO" id="GO:0000981">
    <property type="term" value="F:DNA-binding transcription factor activity, RNA polymerase II-specific"/>
    <property type="evidence" value="ECO:0000318"/>
    <property type="project" value="GO_Central"/>
</dbReference>
<dbReference type="InterPro" id="IPR004827">
    <property type="entry name" value="bZIP"/>
</dbReference>
<dbReference type="PROSITE" id="PS50217">
    <property type="entry name" value="BZIP"/>
    <property type="match status" value="1"/>
</dbReference>
<dbReference type="InterPro" id="IPR051027">
    <property type="entry name" value="bZIP_transcription_factors"/>
</dbReference>
<proteinExistence type="predicted"/>
<dbReference type="Gene3D" id="1.20.5.170">
    <property type="match status" value="1"/>
</dbReference>
<dbReference type="EMBL" id="BN001303">
    <property type="protein sequence ID" value="CBF78271.1"/>
    <property type="molecule type" value="Genomic_DNA"/>
</dbReference>